<evidence type="ECO:0000256" key="12">
    <source>
        <dbReference type="ARBA" id="ARBA00023125"/>
    </source>
</evidence>
<feature type="compositionally biased region" description="Basic and acidic residues" evidence="21">
    <location>
        <begin position="943"/>
        <end position="952"/>
    </location>
</feature>
<dbReference type="Proteomes" id="UP000275408">
    <property type="component" value="Unassembled WGS sequence"/>
</dbReference>
<dbReference type="GO" id="GO:0003677">
    <property type="term" value="F:DNA binding"/>
    <property type="evidence" value="ECO:0007669"/>
    <property type="project" value="UniProtKB-KW"/>
</dbReference>
<proteinExistence type="inferred from homology"/>
<dbReference type="GO" id="GO:0006405">
    <property type="term" value="P:RNA export from nucleus"/>
    <property type="evidence" value="ECO:0007669"/>
    <property type="project" value="TreeGrafter"/>
</dbReference>
<dbReference type="InterPro" id="IPR013913">
    <property type="entry name" value="Nup153_N"/>
</dbReference>
<feature type="domain" description="RanBP2-type" evidence="22">
    <location>
        <begin position="843"/>
        <end position="872"/>
    </location>
</feature>
<feature type="compositionally biased region" description="Polar residues" evidence="21">
    <location>
        <begin position="918"/>
        <end position="938"/>
    </location>
</feature>
<evidence type="ECO:0000259" key="22">
    <source>
        <dbReference type="PROSITE" id="PS50199"/>
    </source>
</evidence>
<dbReference type="InterPro" id="IPR036443">
    <property type="entry name" value="Znf_RanBP2_sf"/>
</dbReference>
<evidence type="ECO:0000256" key="14">
    <source>
        <dbReference type="ARBA" id="ARBA00023136"/>
    </source>
</evidence>
<dbReference type="GO" id="GO:0017056">
    <property type="term" value="F:structural constituent of nuclear pore"/>
    <property type="evidence" value="ECO:0007669"/>
    <property type="project" value="TreeGrafter"/>
</dbReference>
<dbReference type="PANTHER" id="PTHR23193">
    <property type="entry name" value="NUCLEAR PORE COMPLEX PROTEIN NUP"/>
    <property type="match status" value="1"/>
</dbReference>
<dbReference type="OrthoDB" id="79830at2759"/>
<feature type="compositionally biased region" description="Polar residues" evidence="21">
    <location>
        <begin position="286"/>
        <end position="301"/>
    </location>
</feature>
<evidence type="ECO:0000256" key="6">
    <source>
        <dbReference type="ARBA" id="ARBA00022737"/>
    </source>
</evidence>
<organism evidence="23 24">
    <name type="scientific">Pocillopora damicornis</name>
    <name type="common">Cauliflower coral</name>
    <name type="synonym">Millepora damicornis</name>
    <dbReference type="NCBI Taxonomy" id="46731"/>
    <lineage>
        <taxon>Eukaryota</taxon>
        <taxon>Metazoa</taxon>
        <taxon>Cnidaria</taxon>
        <taxon>Anthozoa</taxon>
        <taxon>Hexacorallia</taxon>
        <taxon>Scleractinia</taxon>
        <taxon>Astrocoeniina</taxon>
        <taxon>Pocilloporidae</taxon>
        <taxon>Pocillopora</taxon>
    </lineage>
</organism>
<keyword evidence="8" id="KW-0509">mRNA transport</keyword>
<evidence type="ECO:0000256" key="8">
    <source>
        <dbReference type="ARBA" id="ARBA00022816"/>
    </source>
</evidence>
<feature type="compositionally biased region" description="Polar residues" evidence="21">
    <location>
        <begin position="328"/>
        <end position="347"/>
    </location>
</feature>
<dbReference type="EMBL" id="RCHS01002452">
    <property type="protein sequence ID" value="RMX47256.1"/>
    <property type="molecule type" value="Genomic_DNA"/>
</dbReference>
<feature type="compositionally biased region" description="Basic and acidic residues" evidence="21">
    <location>
        <begin position="224"/>
        <end position="233"/>
    </location>
</feature>
<dbReference type="PANTHER" id="PTHR23193:SF23">
    <property type="entry name" value="NUCLEAR PORE COMPLEX PROTEIN NUP153"/>
    <property type="match status" value="1"/>
</dbReference>
<feature type="compositionally biased region" description="Acidic residues" evidence="21">
    <location>
        <begin position="91"/>
        <end position="101"/>
    </location>
</feature>
<keyword evidence="6" id="KW-0677">Repeat</keyword>
<feature type="compositionally biased region" description="Low complexity" evidence="21">
    <location>
        <begin position="490"/>
        <end position="506"/>
    </location>
</feature>
<comment type="caution">
    <text evidence="23">The sequence shown here is derived from an EMBL/GenBank/DDBJ whole genome shotgun (WGS) entry which is preliminary data.</text>
</comment>
<accession>A0A3M6U0U4</accession>
<evidence type="ECO:0000256" key="9">
    <source>
        <dbReference type="ARBA" id="ARBA00022833"/>
    </source>
</evidence>
<feature type="compositionally biased region" description="Basic and acidic residues" evidence="21">
    <location>
        <begin position="522"/>
        <end position="533"/>
    </location>
</feature>
<dbReference type="GO" id="GO:0006606">
    <property type="term" value="P:protein import into nucleus"/>
    <property type="evidence" value="ECO:0007669"/>
    <property type="project" value="TreeGrafter"/>
</dbReference>
<dbReference type="PROSITE" id="PS50199">
    <property type="entry name" value="ZF_RANBP2_2"/>
    <property type="match status" value="3"/>
</dbReference>
<evidence type="ECO:0000256" key="20">
    <source>
        <dbReference type="PROSITE-ProRule" id="PRU00322"/>
    </source>
</evidence>
<dbReference type="FunFam" id="4.10.1060.10:FF:000001">
    <property type="entry name" value="Nuclear pore complex protein Nup153"/>
    <property type="match status" value="3"/>
</dbReference>
<feature type="region of interest" description="Disordered" evidence="21">
    <location>
        <begin position="983"/>
        <end position="1016"/>
    </location>
</feature>
<dbReference type="GO" id="GO:0051028">
    <property type="term" value="P:mRNA transport"/>
    <property type="evidence" value="ECO:0007669"/>
    <property type="project" value="UniProtKB-KW"/>
</dbReference>
<evidence type="ECO:0000256" key="7">
    <source>
        <dbReference type="ARBA" id="ARBA00022771"/>
    </source>
</evidence>
<evidence type="ECO:0000256" key="1">
    <source>
        <dbReference type="ARBA" id="ARBA00001947"/>
    </source>
</evidence>
<sequence>PQTLSSFSCVLYYFQVYIGRKASVTMGDQRGAGNSRSYKIRGYTRERHSAKPYARPYERKKGVLETVKDFFSPSWLVDLFKGNQRSETIEIEDEDDEEEHDEVSQGIDQTFNPGFNERASSSQPGETLTAGKIGNGQLKSSFGPGYFSSILREPELSVETPSTSRPARTFGLFTGDDRVGEPSISSGRTEECDNELEVPSSSNEKVVRPSKTGEEEDITIIHPEAQEMSKSDSIKTSTPALFSTPGLKKRPNTTIFGEPLPEASTSRGSNPSRPQLFPSLPESRPQPFSLSKNRPTFSLSAFGSPLPPKPSEAGGFSSPFYRGRTSFGGASSLQSSGYKRQRMNSPTFGEAPKPVRKVITPKPVSTSGRSGVTSQTAKRILDALENMSSPLIDARRIPTPPDSASASPLSFSPAKRRRAPIPSRAVGSPRSLKAHFPGPPVQDLSAPQQVSISRLRAKETSTPASTATSSDSQFSTASTTIPTFSKPSVSSFTPTPLPISLSPSSSKGGGKVKSSRSTSHYTQRDRGDEERSENQVVNPIPEVENPVPLKLPNGKSLPSFSFKSIPQTATKPAATSTPIASNASTLDFAKNNFKFSSPEAKLPVFSKSSTAENQSSSNKITFSFSEPVPVSKSNTNNESKLVKDKTEINRLSEVKQTVKPVEPNNNLLCKFTPLSGSWTCDTCLVSNKATDMKCIACQSSKPSNGESAPRKPAPSSNDLMAKFAPKQGSWSCETRMVDNDASKTKYVACETPKTGAKPPVLSSKPTIIIDNDLMEKFASPPDSWECDTCMVQNKSTDNTCSACQTPNPGATKSATATATTAPLSGISSSIKPDSSLAAKFAPQAGSWTCDTCMVDNKSEDSSCVACQTPRPGAKPGANTGSGFNVGGGQTFSSSPFKFGMGNSTAASSSSVSAFKLGPSSSVDSKTNGQSSPSVSITFGDNADQNRKNDTKSEGTTQLPTFVFGSSTILSSFSSETKTGAPTFTFGAPVNNQSGKDDSSKPSFSFGGNSSVDKDKATSRGEYTFGTKKVTLDASNKGKSSSITEAAASGILKVPEVKDPDVSVQSTKQAGAGLSIADAAKSGFLKVPAVGENKVDISAPPNVNLFASGPATNTPNASSRSSSADTNLGEYFTRDLKLFMMFSFNVDGFCFALSTANSSSSGFSFTAQPGAPSPFSFGAVPPSSSAATPAADSSSTASTSSKPLANPLAPGGSSLPTFQFGAASSSAPATKSEAAKTTALTQSPFSFPVNTAEPVKTTASAPFAFVPNAAPPANTLAGSFSFGPNLTNTTGTPVAGGFQFATPSTQPSSALKPAAPSVTTGLFQFGASNTTAMTSSATQPAAPSFGLTSTSVSSSSAPVKPFSFSSGSTASNFPFTPTKPSVPIGGIQPSFTFGGSTPKPEVAFPGFGTSQPTSNQQTAPFMFGAASSNATPASEETMEADGSSSSSNLFGSAASTGGTTFGTAGSNQGFAFGAPSGPSTGGFNFGAAQVAPGPNTFAFGASGGGGGPTFGASAGPSLAAPIQGGFNFGAATANNNVGGTGAFNFGAPSGGPLFTAGIAGDPNNIAQRKFKKAVRRSKR</sequence>
<evidence type="ECO:0000256" key="10">
    <source>
        <dbReference type="ARBA" id="ARBA00022927"/>
    </source>
</evidence>
<evidence type="ECO:0000256" key="21">
    <source>
        <dbReference type="SAM" id="MobiDB-lite"/>
    </source>
</evidence>
<name>A0A3M6U0U4_POCDA</name>
<keyword evidence="15" id="KW-0539">Nucleus</keyword>
<feature type="compositionally biased region" description="Polar residues" evidence="21">
    <location>
        <begin position="106"/>
        <end position="126"/>
    </location>
</feature>
<feature type="compositionally biased region" description="Low complexity" evidence="21">
    <location>
        <begin position="1180"/>
        <end position="1200"/>
    </location>
</feature>
<keyword evidence="10" id="KW-0653">Protein transport</keyword>
<comment type="similarity">
    <text evidence="16">Belongs to the NUP153 family.</text>
</comment>
<feature type="compositionally biased region" description="Polar residues" evidence="21">
    <location>
        <begin position="471"/>
        <end position="489"/>
    </location>
</feature>
<evidence type="ECO:0000256" key="15">
    <source>
        <dbReference type="ARBA" id="ARBA00023242"/>
    </source>
</evidence>
<evidence type="ECO:0000313" key="24">
    <source>
        <dbReference type="Proteomes" id="UP000275408"/>
    </source>
</evidence>
<feature type="compositionally biased region" description="Polar residues" evidence="21">
    <location>
        <begin position="1407"/>
        <end position="1418"/>
    </location>
</feature>
<dbReference type="Gene3D" id="4.10.1060.10">
    <property type="entry name" value="Zinc finger, RanBP2-type"/>
    <property type="match status" value="4"/>
</dbReference>
<keyword evidence="14" id="KW-0472">Membrane</keyword>
<feature type="compositionally biased region" description="Polar residues" evidence="21">
    <location>
        <begin position="363"/>
        <end position="377"/>
    </location>
</feature>
<dbReference type="GO" id="GO:0031965">
    <property type="term" value="C:nuclear membrane"/>
    <property type="evidence" value="ECO:0007669"/>
    <property type="project" value="UniProtKB-SubCell"/>
</dbReference>
<evidence type="ECO:0000256" key="3">
    <source>
        <dbReference type="ARBA" id="ARBA00004567"/>
    </source>
</evidence>
<keyword evidence="12" id="KW-0238">DNA-binding</keyword>
<feature type="domain" description="RanBP2-type" evidence="22">
    <location>
        <begin position="674"/>
        <end position="703"/>
    </location>
</feature>
<feature type="compositionally biased region" description="Polar residues" evidence="21">
    <location>
        <begin position="263"/>
        <end position="273"/>
    </location>
</feature>
<reference evidence="23 24" key="1">
    <citation type="journal article" date="2018" name="Sci. Rep.">
        <title>Comparative analysis of the Pocillopora damicornis genome highlights role of immune system in coral evolution.</title>
        <authorList>
            <person name="Cunning R."/>
            <person name="Bay R.A."/>
            <person name="Gillette P."/>
            <person name="Baker A.C."/>
            <person name="Traylor-Knowles N."/>
        </authorList>
    </citation>
    <scope>NUCLEOTIDE SEQUENCE [LARGE SCALE GENOMIC DNA]</scope>
    <source>
        <strain evidence="23">RSMAS</strain>
        <tissue evidence="23">Whole animal</tissue>
    </source>
</reference>
<evidence type="ECO:0000313" key="23">
    <source>
        <dbReference type="EMBL" id="RMX47256.1"/>
    </source>
</evidence>
<feature type="compositionally biased region" description="Polar residues" evidence="21">
    <location>
        <begin position="1000"/>
        <end position="1010"/>
    </location>
</feature>
<feature type="region of interest" description="Disordered" evidence="21">
    <location>
        <begin position="391"/>
        <end position="552"/>
    </location>
</feature>
<feature type="region of interest" description="Disordered" evidence="21">
    <location>
        <begin position="699"/>
        <end position="720"/>
    </location>
</feature>
<protein>
    <recommendedName>
        <fullName evidence="17">Nuclear pore complex protein Nup153</fullName>
    </recommendedName>
    <alternativeName>
        <fullName evidence="19">153 kDa nucleoporin</fullName>
    </alternativeName>
    <alternativeName>
        <fullName evidence="18">Nucleoporin Nup153</fullName>
    </alternativeName>
</protein>
<evidence type="ECO:0000256" key="16">
    <source>
        <dbReference type="ARBA" id="ARBA00060842"/>
    </source>
</evidence>
<dbReference type="Pfam" id="PF00641">
    <property type="entry name" value="Zn_ribbon_RanBP"/>
    <property type="match status" value="3"/>
</dbReference>
<feature type="region of interest" description="Disordered" evidence="21">
    <location>
        <begin position="916"/>
        <end position="958"/>
    </location>
</feature>
<keyword evidence="13" id="KW-0906">Nuclear pore complex</keyword>
<evidence type="ECO:0000256" key="5">
    <source>
        <dbReference type="ARBA" id="ARBA00022723"/>
    </source>
</evidence>
<feature type="compositionally biased region" description="Low complexity" evidence="21">
    <location>
        <begin position="402"/>
        <end position="413"/>
    </location>
</feature>
<keyword evidence="4" id="KW-0813">Transport</keyword>
<feature type="compositionally biased region" description="Low complexity" evidence="21">
    <location>
        <begin position="534"/>
        <end position="548"/>
    </location>
</feature>
<evidence type="ECO:0000256" key="19">
    <source>
        <dbReference type="ARBA" id="ARBA00079437"/>
    </source>
</evidence>
<feature type="non-terminal residue" evidence="23">
    <location>
        <position position="1"/>
    </location>
</feature>
<feature type="compositionally biased region" description="Low complexity" evidence="21">
    <location>
        <begin position="460"/>
        <end position="470"/>
    </location>
</feature>
<feature type="domain" description="RanBP2-type" evidence="22">
    <location>
        <begin position="780"/>
        <end position="809"/>
    </location>
</feature>
<evidence type="ECO:0000256" key="4">
    <source>
        <dbReference type="ARBA" id="ARBA00022448"/>
    </source>
</evidence>
<dbReference type="GO" id="GO:0008270">
    <property type="term" value="F:zinc ion binding"/>
    <property type="evidence" value="ECO:0007669"/>
    <property type="project" value="UniProtKB-KW"/>
</dbReference>
<evidence type="ECO:0000256" key="11">
    <source>
        <dbReference type="ARBA" id="ARBA00023010"/>
    </source>
</evidence>
<dbReference type="PROSITE" id="PS01358">
    <property type="entry name" value="ZF_RANBP2_1"/>
    <property type="match status" value="3"/>
</dbReference>
<dbReference type="STRING" id="46731.A0A3M6U0U4"/>
<comment type="subcellular location">
    <subcellularLocation>
        <location evidence="2">Nucleus membrane</location>
    </subcellularLocation>
    <subcellularLocation>
        <location evidence="3">Nucleus</location>
        <location evidence="3">Nuclear pore complex</location>
    </subcellularLocation>
</comment>
<evidence type="ECO:0000256" key="13">
    <source>
        <dbReference type="ARBA" id="ARBA00023132"/>
    </source>
</evidence>
<dbReference type="SMART" id="SM00547">
    <property type="entry name" value="ZnF_RBZ"/>
    <property type="match status" value="4"/>
</dbReference>
<dbReference type="InterPro" id="IPR001876">
    <property type="entry name" value="Znf_RanBP2"/>
</dbReference>
<keyword evidence="11" id="KW-0811">Translocation</keyword>
<evidence type="ECO:0000256" key="17">
    <source>
        <dbReference type="ARBA" id="ARBA00068609"/>
    </source>
</evidence>
<feature type="region of interest" description="Disordered" evidence="21">
    <location>
        <begin position="174"/>
        <end position="377"/>
    </location>
</feature>
<feature type="region of interest" description="Disordered" evidence="21">
    <location>
        <begin position="1391"/>
        <end position="1447"/>
    </location>
</feature>
<comment type="cofactor">
    <cofactor evidence="1">
        <name>Zn(2+)</name>
        <dbReference type="ChEBI" id="CHEBI:29105"/>
    </cofactor>
</comment>
<dbReference type="Pfam" id="PF08604">
    <property type="entry name" value="Nup153"/>
    <property type="match status" value="1"/>
</dbReference>
<gene>
    <name evidence="23" type="ORF">pdam_00012916</name>
</gene>
<dbReference type="InterPro" id="IPR026054">
    <property type="entry name" value="Nucleoporin"/>
</dbReference>
<dbReference type="GO" id="GO:0008139">
    <property type="term" value="F:nuclear localization sequence binding"/>
    <property type="evidence" value="ECO:0007669"/>
    <property type="project" value="TreeGrafter"/>
</dbReference>
<feature type="region of interest" description="Disordered" evidence="21">
    <location>
        <begin position="91"/>
        <end position="136"/>
    </location>
</feature>
<keyword evidence="24" id="KW-1185">Reference proteome</keyword>
<keyword evidence="9" id="KW-0862">Zinc</keyword>
<feature type="region of interest" description="Disordered" evidence="21">
    <location>
        <begin position="1175"/>
        <end position="1207"/>
    </location>
</feature>
<dbReference type="GO" id="GO:0005643">
    <property type="term" value="C:nuclear pore"/>
    <property type="evidence" value="ECO:0007669"/>
    <property type="project" value="UniProtKB-SubCell"/>
</dbReference>
<evidence type="ECO:0000256" key="2">
    <source>
        <dbReference type="ARBA" id="ARBA00004126"/>
    </source>
</evidence>
<dbReference type="SUPFAM" id="SSF90209">
    <property type="entry name" value="Ran binding protein zinc finger-like"/>
    <property type="match status" value="3"/>
</dbReference>
<evidence type="ECO:0000256" key="18">
    <source>
        <dbReference type="ARBA" id="ARBA00078197"/>
    </source>
</evidence>
<keyword evidence="7 20" id="KW-0863">Zinc-finger</keyword>
<keyword evidence="5" id="KW-0479">Metal-binding</keyword>